<dbReference type="InterPro" id="IPR013783">
    <property type="entry name" value="Ig-like_fold"/>
</dbReference>
<name>A0A4Y8AFT5_9SPHI</name>
<dbReference type="SUPFAM" id="SSF117281">
    <property type="entry name" value="Kelch motif"/>
    <property type="match status" value="1"/>
</dbReference>
<dbReference type="RefSeq" id="WP_134335665.1">
    <property type="nucleotide sequence ID" value="NZ_BMCZ01000004.1"/>
</dbReference>
<dbReference type="EMBL" id="JACIEG010000002">
    <property type="protein sequence ID" value="MBB3968737.1"/>
    <property type="molecule type" value="Genomic_DNA"/>
</dbReference>
<dbReference type="EMBL" id="SNQG01000002">
    <property type="protein sequence ID" value="TEW67628.1"/>
    <property type="molecule type" value="Genomic_DNA"/>
</dbReference>
<feature type="domain" description="IPT/TIG" evidence="4">
    <location>
        <begin position="111"/>
        <end position="189"/>
    </location>
</feature>
<keyword evidence="8" id="KW-1185">Reference proteome</keyword>
<evidence type="ECO:0000259" key="4">
    <source>
        <dbReference type="Pfam" id="PF01833"/>
    </source>
</evidence>
<keyword evidence="3" id="KW-0732">Signal</keyword>
<accession>A0A4Y8AFT5</accession>
<dbReference type="Proteomes" id="UP000297248">
    <property type="component" value="Unassembled WGS sequence"/>
</dbReference>
<dbReference type="SUPFAM" id="SSF81296">
    <property type="entry name" value="E set domains"/>
    <property type="match status" value="3"/>
</dbReference>
<evidence type="ECO:0000256" key="1">
    <source>
        <dbReference type="ARBA" id="ARBA00022441"/>
    </source>
</evidence>
<reference evidence="6" key="2">
    <citation type="submission" date="2019-03" db="EMBL/GenBank/DDBJ databases">
        <authorList>
            <person name="Yan Y.-Q."/>
            <person name="Du Z.-J."/>
        </authorList>
    </citation>
    <scope>NUCLEOTIDE SEQUENCE</scope>
    <source>
        <strain evidence="6">PP-F2FG21</strain>
    </source>
</reference>
<dbReference type="CDD" id="cd00102">
    <property type="entry name" value="IPT"/>
    <property type="match status" value="1"/>
</dbReference>
<keyword evidence="1" id="KW-0880">Kelch repeat</keyword>
<reference evidence="5 8" key="3">
    <citation type="submission" date="2020-08" db="EMBL/GenBank/DDBJ databases">
        <title>Genomic Encyclopedia of Type Strains, Phase IV (KMG-IV): sequencing the most valuable type-strain genomes for metagenomic binning, comparative biology and taxonomic classification.</title>
        <authorList>
            <person name="Goeker M."/>
        </authorList>
    </citation>
    <scope>NUCLEOTIDE SEQUENCE [LARGE SCALE GENOMIC DNA]</scope>
    <source>
        <strain evidence="5 8">DSM 100995</strain>
    </source>
</reference>
<dbReference type="Pfam" id="PF01833">
    <property type="entry name" value="TIG"/>
    <property type="match status" value="2"/>
</dbReference>
<dbReference type="OrthoDB" id="103335at2"/>
<evidence type="ECO:0000313" key="8">
    <source>
        <dbReference type="Proteomes" id="UP000583101"/>
    </source>
</evidence>
<evidence type="ECO:0000256" key="2">
    <source>
        <dbReference type="ARBA" id="ARBA00022737"/>
    </source>
</evidence>
<gene>
    <name evidence="6" type="ORF">E2R65_06460</name>
    <name evidence="5" type="ORF">GGR35_001329</name>
</gene>
<dbReference type="AlphaFoldDB" id="A0A4Y8AFT5"/>
<dbReference type="InterPro" id="IPR002909">
    <property type="entry name" value="IPT_dom"/>
</dbReference>
<organism evidence="6 7">
    <name type="scientific">Mucilaginibacter phyllosphaerae</name>
    <dbReference type="NCBI Taxonomy" id="1812349"/>
    <lineage>
        <taxon>Bacteria</taxon>
        <taxon>Pseudomonadati</taxon>
        <taxon>Bacteroidota</taxon>
        <taxon>Sphingobacteriia</taxon>
        <taxon>Sphingobacteriales</taxon>
        <taxon>Sphingobacteriaceae</taxon>
        <taxon>Mucilaginibacter</taxon>
    </lineage>
</organism>
<dbReference type="Gene3D" id="2.120.10.80">
    <property type="entry name" value="Kelch-type beta propeller"/>
    <property type="match status" value="2"/>
</dbReference>
<proteinExistence type="predicted"/>
<sequence length="564" mass="62653">MFKRLLFVIAVAFFVNACKKDAPESKLPSVNPVQGTVKADWGDTITITGNNLPTDTKVRFGENTAVVVSNNGKELRCIVPVSIADSITTTVYLQYNGQTVGLKDYVTLNAPVITSFTPTQAIGDTVVIKGAHFNYFRLLVKFGNADARVVSWSKSQLKVLVPDEIKSIHSAISVTSQVQTVVASNPQFEVLKPVITSVTPEAFIGDEIVIKGKYFHPLGPFAVTLDGKPAGASVTDNGTISFKLPYQAYPGRKTTVKVKLLEYEVTYPVDIKIKNNWVLVHEGLPFSAYYATPLTVGANVYLVAPLKNSNGEGVYLWRFNQADFSWTRVGNMLPDPGDFRVGTNGRKIYLYNSLSATNFYECEPSNGTWIARANYSGPARRESALFSLGGKIYLGAGYHYIGNDRKGLDDWYVYTPGANSWLRIADMRTGYEDNYPMSSAATVVINNEAYVLCGGWFYDYKYNPVNDKWTALENMMEPRRQAGVVVYKNKIYTIKGFLVQNVGNSNRDIFSFDPAANHWAYEPVDINPFDDELNVAFTVGGKIYMLSYDSSEFRNNLYEAISLP</sequence>
<comment type="caution">
    <text evidence="6">The sequence shown here is derived from an EMBL/GenBank/DDBJ whole genome shotgun (WGS) entry which is preliminary data.</text>
</comment>
<dbReference type="InterPro" id="IPR015915">
    <property type="entry name" value="Kelch-typ_b-propeller"/>
</dbReference>
<dbReference type="Pfam" id="PF01344">
    <property type="entry name" value="Kelch_1"/>
    <property type="match status" value="1"/>
</dbReference>
<dbReference type="PANTHER" id="PTHR24412:SF497">
    <property type="entry name" value="KELCH-LIKE PROTEIN 18"/>
    <property type="match status" value="1"/>
</dbReference>
<dbReference type="PANTHER" id="PTHR24412">
    <property type="entry name" value="KELCH PROTEIN"/>
    <property type="match status" value="1"/>
</dbReference>
<feature type="chain" id="PRO_5044616597" description="IPT/TIG domain-containing protein" evidence="3">
    <location>
        <begin position="18"/>
        <end position="564"/>
    </location>
</feature>
<dbReference type="InterPro" id="IPR006652">
    <property type="entry name" value="Kelch_1"/>
</dbReference>
<feature type="domain" description="IPT/TIG" evidence="4">
    <location>
        <begin position="29"/>
        <end position="95"/>
    </location>
</feature>
<evidence type="ECO:0000256" key="3">
    <source>
        <dbReference type="SAM" id="SignalP"/>
    </source>
</evidence>
<reference evidence="6 7" key="1">
    <citation type="journal article" date="2016" name="Int. J. Syst. Evol. Microbiol.">
        <title>Proposal of Mucilaginibacter phyllosphaerae sp. nov. isolated from the phyllosphere of Galium album.</title>
        <authorList>
            <person name="Aydogan E.L."/>
            <person name="Busse H.J."/>
            <person name="Moser G."/>
            <person name="Muller C."/>
            <person name="Kampfer P."/>
            <person name="Glaeser S.P."/>
        </authorList>
    </citation>
    <scope>NUCLEOTIDE SEQUENCE [LARGE SCALE GENOMIC DNA]</scope>
    <source>
        <strain evidence="6 7">PP-F2FG21</strain>
    </source>
</reference>
<feature type="signal peptide" evidence="3">
    <location>
        <begin position="1"/>
        <end position="17"/>
    </location>
</feature>
<evidence type="ECO:0000313" key="7">
    <source>
        <dbReference type="Proteomes" id="UP000297248"/>
    </source>
</evidence>
<evidence type="ECO:0000313" key="5">
    <source>
        <dbReference type="EMBL" id="MBB3968737.1"/>
    </source>
</evidence>
<keyword evidence="2" id="KW-0677">Repeat</keyword>
<protein>
    <recommendedName>
        <fullName evidence="4">IPT/TIG domain-containing protein</fullName>
    </recommendedName>
</protein>
<dbReference type="Gene3D" id="2.60.40.10">
    <property type="entry name" value="Immunoglobulins"/>
    <property type="match status" value="3"/>
</dbReference>
<evidence type="ECO:0000313" key="6">
    <source>
        <dbReference type="EMBL" id="TEW67628.1"/>
    </source>
</evidence>
<dbReference type="InterPro" id="IPR014756">
    <property type="entry name" value="Ig_E-set"/>
</dbReference>
<dbReference type="Proteomes" id="UP000583101">
    <property type="component" value="Unassembled WGS sequence"/>
</dbReference>